<gene>
    <name evidence="2" type="ORF">ABDK96_08440</name>
</gene>
<evidence type="ECO:0000313" key="2">
    <source>
        <dbReference type="EMBL" id="MEO9247705.1"/>
    </source>
</evidence>
<feature type="transmembrane region" description="Helical" evidence="1">
    <location>
        <begin position="33"/>
        <end position="51"/>
    </location>
</feature>
<comment type="caution">
    <text evidence="2">The sequence shown here is derived from an EMBL/GenBank/DDBJ whole genome shotgun (WGS) entry which is preliminary data.</text>
</comment>
<accession>A0ABV0IJP1</accession>
<keyword evidence="1" id="KW-0472">Membrane</keyword>
<proteinExistence type="predicted"/>
<protein>
    <submittedName>
        <fullName evidence="2">O-antigen polymerase</fullName>
    </submittedName>
</protein>
<sequence>MSNLTWAATLIAVLLSLSALAYGINKRTAPLLALHNSLWAVVLALVGSDLIQYHSASTIAWLTLFIGLTFFNLGAMFAAPNRKPPFPASAIAVESSPALMTRPTFFALFVIYACAFGYYLSVIATRYGLNTLISDPESIRGSEGESYLAMIPFGIRLLLYIGPFLIAVLGTKRAIVRPFSGTFRLFSLAILAVSMMLLLQRTNLFMGVLLLISLQLTAPRQSNNRLSLRGVSNAKKIIALLSAGVILLVSFQVIAAAFARSGGGPSDSNPAVSSTLRESGLYSPFHYATSGTAGFLGLVDSTNDDWPPEPKFGYLLLGDHNPQTWGAATFAPVLKAVPIAEPWDAITPFIDVGVLTNVFTWHEHFYRDFRQPGLAIAMLLYGFVAGMLFRNRFNTIRAYWLNAAVMTTVIFSPFAPKIGDTLFLTFVVVILILTTTPFRRRVHHVTEGQPISQETEFGVRRSPVAQTAERR</sequence>
<evidence type="ECO:0000256" key="1">
    <source>
        <dbReference type="SAM" id="Phobius"/>
    </source>
</evidence>
<dbReference type="RefSeq" id="WP_347920366.1">
    <property type="nucleotide sequence ID" value="NZ_JBDXMX010000003.1"/>
</dbReference>
<keyword evidence="1" id="KW-1133">Transmembrane helix</keyword>
<feature type="transmembrane region" description="Helical" evidence="1">
    <location>
        <begin position="369"/>
        <end position="389"/>
    </location>
</feature>
<name>A0ABV0IJP1_9MICC</name>
<keyword evidence="3" id="KW-1185">Reference proteome</keyword>
<feature type="transmembrane region" description="Helical" evidence="1">
    <location>
        <begin position="105"/>
        <end position="125"/>
    </location>
</feature>
<reference evidence="2 3" key="1">
    <citation type="submission" date="2024-05" db="EMBL/GenBank/DDBJ databases">
        <authorList>
            <person name="Yi C."/>
        </authorList>
    </citation>
    <scope>NUCLEOTIDE SEQUENCE [LARGE SCALE GENOMIC DNA]</scope>
    <source>
        <strain evidence="2 3">XS13</strain>
    </source>
</reference>
<feature type="transmembrane region" description="Helical" evidence="1">
    <location>
        <begin position="58"/>
        <end position="79"/>
    </location>
</feature>
<feature type="transmembrane region" description="Helical" evidence="1">
    <location>
        <begin position="146"/>
        <end position="169"/>
    </location>
</feature>
<dbReference type="Proteomes" id="UP001484097">
    <property type="component" value="Unassembled WGS sequence"/>
</dbReference>
<keyword evidence="1" id="KW-0812">Transmembrane</keyword>
<feature type="transmembrane region" description="Helical" evidence="1">
    <location>
        <begin position="237"/>
        <end position="259"/>
    </location>
</feature>
<organism evidence="2 3">
    <name type="scientific">Citricoccus nitrophenolicus</name>
    <dbReference type="NCBI Taxonomy" id="863575"/>
    <lineage>
        <taxon>Bacteria</taxon>
        <taxon>Bacillati</taxon>
        <taxon>Actinomycetota</taxon>
        <taxon>Actinomycetes</taxon>
        <taxon>Micrococcales</taxon>
        <taxon>Micrococcaceae</taxon>
        <taxon>Citricoccus</taxon>
    </lineage>
</organism>
<dbReference type="EMBL" id="JBDXMX010000003">
    <property type="protein sequence ID" value="MEO9247705.1"/>
    <property type="molecule type" value="Genomic_DNA"/>
</dbReference>
<evidence type="ECO:0000313" key="3">
    <source>
        <dbReference type="Proteomes" id="UP001484097"/>
    </source>
</evidence>